<organism evidence="3 4">
    <name type="scientific">Lipingzhangella halophila</name>
    <dbReference type="NCBI Taxonomy" id="1783352"/>
    <lineage>
        <taxon>Bacteria</taxon>
        <taxon>Bacillati</taxon>
        <taxon>Actinomycetota</taxon>
        <taxon>Actinomycetes</taxon>
        <taxon>Streptosporangiales</taxon>
        <taxon>Nocardiopsidaceae</taxon>
        <taxon>Lipingzhangella</taxon>
    </lineage>
</organism>
<feature type="domain" description="Thiopeptide-type bacteriocin biosynthesis" evidence="2">
    <location>
        <begin position="763"/>
        <end position="1018"/>
    </location>
</feature>
<evidence type="ECO:0000259" key="2">
    <source>
        <dbReference type="Pfam" id="PF14028"/>
    </source>
</evidence>
<accession>A0A7W7REY2</accession>
<gene>
    <name evidence="3" type="ORF">F4561_001520</name>
</gene>
<dbReference type="EMBL" id="JACHJT010000001">
    <property type="protein sequence ID" value="MBB4930700.1"/>
    <property type="molecule type" value="Genomic_DNA"/>
</dbReference>
<dbReference type="Pfam" id="PF14028">
    <property type="entry name" value="Lant_dehydr_C"/>
    <property type="match status" value="1"/>
</dbReference>
<dbReference type="Pfam" id="PF04738">
    <property type="entry name" value="Lant_dehydr_N"/>
    <property type="match status" value="1"/>
</dbReference>
<dbReference type="NCBIfam" id="TIGR03891">
    <property type="entry name" value="thiopep_ocin"/>
    <property type="match status" value="1"/>
</dbReference>
<protein>
    <submittedName>
        <fullName evidence="3">Thiopeptide-type bacteriocin biosynthesis protein</fullName>
    </submittedName>
</protein>
<keyword evidence="4" id="KW-1185">Reference proteome</keyword>
<dbReference type="Proteomes" id="UP000523007">
    <property type="component" value="Unassembled WGS sequence"/>
</dbReference>
<name>A0A7W7REY2_9ACTN</name>
<proteinExistence type="predicted"/>
<dbReference type="RefSeq" id="WP_184576048.1">
    <property type="nucleotide sequence ID" value="NZ_JACHJT010000001.1"/>
</dbReference>
<evidence type="ECO:0000313" key="4">
    <source>
        <dbReference type="Proteomes" id="UP000523007"/>
    </source>
</evidence>
<reference evidence="3 4" key="1">
    <citation type="submission" date="2020-08" db="EMBL/GenBank/DDBJ databases">
        <title>Sequencing the genomes of 1000 actinobacteria strains.</title>
        <authorList>
            <person name="Klenk H.-P."/>
        </authorList>
    </citation>
    <scope>NUCLEOTIDE SEQUENCE [LARGE SCALE GENOMIC DNA]</scope>
    <source>
        <strain evidence="3 4">DSM 102030</strain>
    </source>
</reference>
<feature type="domain" description="Lantibiotic dehydratase N-terminal" evidence="1">
    <location>
        <begin position="56"/>
        <end position="699"/>
    </location>
</feature>
<dbReference type="InterPro" id="IPR023809">
    <property type="entry name" value="Thiopep_bacteriocin_synth_dom"/>
</dbReference>
<evidence type="ECO:0000313" key="3">
    <source>
        <dbReference type="EMBL" id="MBB4930700.1"/>
    </source>
</evidence>
<comment type="caution">
    <text evidence="3">The sequence shown here is derived from an EMBL/GenBank/DDBJ whole genome shotgun (WGS) entry which is preliminary data.</text>
</comment>
<dbReference type="InterPro" id="IPR006827">
    <property type="entry name" value="Lant_deHydtase_N"/>
</dbReference>
<evidence type="ECO:0000259" key="1">
    <source>
        <dbReference type="Pfam" id="PF04738"/>
    </source>
</evidence>
<sequence>MPARPRFRALDAGLVRLTAHHDTRELGPWPDLTGQTSAHVPGWRDWLRRVWEGEHLVEAIEVASSHLARAVAAVCAGQETRPRHVRRTVESVARYLLRMHSRATPFGHFAGVAPARLGTRAQVHAGEQVPVARPDPVWLAAALADLEARPDILRRLTVVANTLGGARGERWVLPWQQRPGEFGELELGEVSLRRTRAVQAALEAARSPITVENLAEKVAAELCDVTRERVDPMLATLVAQGVLITPLHPPMTSTDPLGRVIDQLTAARSGAERGDTVARWRAVREQLTRYGEATSPPRRRAIRTAATRCMQAIRTAPEPRLAVDLRAGEGVELPSAVAREAERAAAALVDLSPHPSGTSAWCDYHGRFLERYGSGAVVPLGELTHPDTGLGFPAGYRGSSTATPPGLSERDRGLLRLAQQAALEQRREVTLGEEDLAALVRQTTETTPDGPPHTELRFHLYAPNTAALDRGAFTLVVDGASRQAGALSGRFLHLLEPRDRERMMRALSGLPCFHPDATLAQLSCPPLAARNRHVACAPGVFPRISLGEHPGKPDDELAVEDLAVGGDERHLFLVSLSQGCVVEPVMLNAVALRHATHPLARFLCEITTARAAVCTPFSWGAAEELAFLPRLRHRRTVLAPARWRVSVAELPGPTAPWRDWEQAWSHLSRRRGLPARVFLGEHERRLGLDLDEPAHRALLRRHLDRAGHADLAEAPDARAMGWIGDRAHEIVLPLAATRPQAPRRSGPAQVRRHDGHLPGASPWLYTRLHAHPACQTDILTGHLPALLADWHEGPADAAWFLRYREPDPHLRLRLRLHEADHYGAGAQRLGVWARHLQERGLLQSLVLDTYRPEVGRFGTGTAMQAAEAAFAADSAATLAQLTLTTSGGASPQALTAASLINLAAAFTGGFEAVLDWLIAHPRTHPGRSPSRELRAETLRLVHPDQGLAILNALSGGESLLQAWQWRRTAVAAYRAHLTEPGGPDPDQVLASLLHLHHTRVVGIDRESEHTCHHLARAAALSLTARRERSTPSPS</sequence>
<dbReference type="AlphaFoldDB" id="A0A7W7REY2"/>